<comment type="caution">
    <text evidence="1">The sequence shown here is derived from an EMBL/GenBank/DDBJ whole genome shotgun (WGS) entry which is preliminary data.</text>
</comment>
<name>W6M9Q0_9GAMM</name>
<dbReference type="Proteomes" id="UP000035760">
    <property type="component" value="Unassembled WGS sequence"/>
</dbReference>
<evidence type="ECO:0000313" key="1">
    <source>
        <dbReference type="EMBL" id="CDI04367.1"/>
    </source>
</evidence>
<dbReference type="STRING" id="1400863.BN873_950050"/>
<keyword evidence="2" id="KW-1185">Reference proteome</keyword>
<dbReference type="Pfam" id="PF14454">
    <property type="entry name" value="Prok_Ub"/>
    <property type="match status" value="1"/>
</dbReference>
<proteinExistence type="predicted"/>
<dbReference type="RefSeq" id="WP_048676547.1">
    <property type="nucleotide sequence ID" value="NZ_CBTJ020000108.1"/>
</dbReference>
<gene>
    <name evidence="1" type="ORF">BN873_950050</name>
</gene>
<reference evidence="1" key="2">
    <citation type="submission" date="2014-03" db="EMBL/GenBank/DDBJ databases">
        <title>Candidatus Competibacter-lineage genomes retrieved from metagenomes reveal functional metabolic diversity.</title>
        <authorList>
            <person name="McIlroy S.J."/>
            <person name="Albertsen M."/>
            <person name="Andresen E.K."/>
            <person name="Saunders A.M."/>
            <person name="Kristiansen R."/>
            <person name="Stokholm-Bjerregaard M."/>
            <person name="Nielsen K.L."/>
            <person name="Nielsen P.H."/>
        </authorList>
    </citation>
    <scope>NUCLEOTIDE SEQUENCE</scope>
    <source>
        <strain evidence="1">Run_A_D11</strain>
    </source>
</reference>
<evidence type="ECO:0000313" key="2">
    <source>
        <dbReference type="Proteomes" id="UP000035760"/>
    </source>
</evidence>
<dbReference type="InterPro" id="IPR032866">
    <property type="entry name" value="Prok_Ub"/>
</dbReference>
<organism evidence="1 2">
    <name type="scientific">Candidatus Competibacter denitrificans Run_A_D11</name>
    <dbReference type="NCBI Taxonomy" id="1400863"/>
    <lineage>
        <taxon>Bacteria</taxon>
        <taxon>Pseudomonadati</taxon>
        <taxon>Pseudomonadota</taxon>
        <taxon>Gammaproteobacteria</taxon>
        <taxon>Candidatus Competibacteraceae</taxon>
        <taxon>Candidatus Competibacter</taxon>
    </lineage>
</organism>
<evidence type="ECO:0008006" key="3">
    <source>
        <dbReference type="Google" id="ProtNLM"/>
    </source>
</evidence>
<dbReference type="EMBL" id="CBTJ020000108">
    <property type="protein sequence ID" value="CDI04367.1"/>
    <property type="molecule type" value="Genomic_DNA"/>
</dbReference>
<sequence length="71" mass="7731">MTALTLQPLTRRFKIASLEIPDPAPHLSPTEAVKLLAASYPHCAHGLLGDPEERDGLLIYPVEKMPVKTNG</sequence>
<protein>
    <recommendedName>
        <fullName evidence="3">PRTRC system protein C</fullName>
    </recommendedName>
</protein>
<reference evidence="1" key="1">
    <citation type="submission" date="2013-07" db="EMBL/GenBank/DDBJ databases">
        <authorList>
            <person name="McIlroy S."/>
        </authorList>
    </citation>
    <scope>NUCLEOTIDE SEQUENCE [LARGE SCALE GENOMIC DNA]</scope>
    <source>
        <strain evidence="1">Run_A_D11</strain>
    </source>
</reference>
<accession>W6M9Q0</accession>
<dbReference type="AlphaFoldDB" id="W6M9Q0"/>